<dbReference type="InterPro" id="IPR000534">
    <property type="entry name" value="Semialdehyde_DH_NAD-bd"/>
</dbReference>
<dbReference type="Gene3D" id="3.40.50.720">
    <property type="entry name" value="NAD(P)-binding Rossmann-like Domain"/>
    <property type="match status" value="1"/>
</dbReference>
<feature type="binding site" evidence="15">
    <location>
        <position position="238"/>
    </location>
    <ligand>
        <name>substrate</name>
    </ligand>
</feature>
<evidence type="ECO:0000256" key="7">
    <source>
        <dbReference type="ARBA" id="ARBA00022605"/>
    </source>
</evidence>
<dbReference type="AlphaFoldDB" id="A8F183"/>
<feature type="domain" description="Semialdehyde dehydrogenase NAD-binding" evidence="17">
    <location>
        <begin position="7"/>
        <end position="122"/>
    </location>
</feature>
<dbReference type="Pfam" id="PF01118">
    <property type="entry name" value="Semialdhyde_dh"/>
    <property type="match status" value="1"/>
</dbReference>
<evidence type="ECO:0000313" key="19">
    <source>
        <dbReference type="Proteomes" id="UP000001311"/>
    </source>
</evidence>
<feature type="active site" description="Acyl-thioester intermediate" evidence="15 16">
    <location>
        <position position="133"/>
    </location>
</feature>
<evidence type="ECO:0000256" key="6">
    <source>
        <dbReference type="ARBA" id="ARBA00013120"/>
    </source>
</evidence>
<gene>
    <name evidence="15 18" type="primary">asd</name>
    <name evidence="18" type="ordered locus">RMA_0439</name>
</gene>
<dbReference type="SUPFAM" id="SSF55347">
    <property type="entry name" value="Glyceraldehyde-3-phosphate dehydrogenase-like, C-terminal domain"/>
    <property type="match status" value="1"/>
</dbReference>
<sequence>MMTKKYNIAVIGATGNVGRETLNILVERNFPINKVYAIASDSSLGREVSFGEKILQINSLKSLHFDNIDIAFFCAGSEVSKEFIPKATASNCVVIDKSSLFRVDNQVPLIVPEVNLSTLKEFNTKNIIANPNCIVIPLAVALKPLDNEIKIKRVVISTYQSVSGAGKAGMDELYDQTKSKYVFGENDPKKFPKQIAFNLFPHIGDFNKDGYTSEEAKIASELNKIIGNHFKASVTSVRVPVFIGHSISVNIEFNDKIDAKEVEEILQDADGIVTISNNNDLAYISPVEVVGEDAIYVSRIRNDVSRDNTINLWITCDNLRKGAALNSVQIAEELINNYL</sequence>
<feature type="binding site" evidence="15">
    <location>
        <position position="318"/>
    </location>
    <ligand>
        <name>NADP(+)</name>
        <dbReference type="ChEBI" id="CHEBI:58349"/>
    </ligand>
</feature>
<dbReference type="Pfam" id="PF02774">
    <property type="entry name" value="Semialdhyde_dhC"/>
    <property type="match status" value="1"/>
</dbReference>
<dbReference type="InterPro" id="IPR005986">
    <property type="entry name" value="Asp_semialdehyde_DH_beta"/>
</dbReference>
<keyword evidence="12 15" id="KW-0457">Lysine biosynthesis</keyword>
<dbReference type="EC" id="1.2.1.11" evidence="6 15"/>
<evidence type="ECO:0000256" key="4">
    <source>
        <dbReference type="ARBA" id="ARBA00010584"/>
    </source>
</evidence>
<dbReference type="KEGG" id="rms:RMA_0439"/>
<keyword evidence="7 15" id="KW-0028">Amino-acid biosynthesis</keyword>
<feature type="binding site" evidence="15">
    <location>
        <position position="160"/>
    </location>
    <ligand>
        <name>substrate</name>
    </ligand>
</feature>
<dbReference type="GO" id="GO:0046983">
    <property type="term" value="F:protein dimerization activity"/>
    <property type="evidence" value="ECO:0007669"/>
    <property type="project" value="InterPro"/>
</dbReference>
<dbReference type="HOGENOM" id="CLU_049966_0_1_5"/>
<evidence type="ECO:0000313" key="18">
    <source>
        <dbReference type="EMBL" id="ABV84669.1"/>
    </source>
</evidence>
<comment type="function">
    <text evidence="15">Catalyzes the NADPH-dependent formation of L-aspartate-semialdehyde (L-ASA) by the reductive dephosphorylation of L-aspartyl-4-phosphate.</text>
</comment>
<evidence type="ECO:0000256" key="8">
    <source>
        <dbReference type="ARBA" id="ARBA00022697"/>
    </source>
</evidence>
<dbReference type="GO" id="GO:0009097">
    <property type="term" value="P:isoleucine biosynthetic process"/>
    <property type="evidence" value="ECO:0007669"/>
    <property type="project" value="UniProtKB-UniRule"/>
</dbReference>
<dbReference type="SUPFAM" id="SSF51735">
    <property type="entry name" value="NAD(P)-binding Rossmann-fold domains"/>
    <property type="match status" value="1"/>
</dbReference>
<dbReference type="GO" id="GO:0009089">
    <property type="term" value="P:lysine biosynthetic process via diaminopimelate"/>
    <property type="evidence" value="ECO:0007669"/>
    <property type="project" value="UniProtKB-UniRule"/>
</dbReference>
<dbReference type="PIRSF" id="PIRSF000148">
    <property type="entry name" value="ASA_dh"/>
    <property type="match status" value="1"/>
</dbReference>
<dbReference type="GO" id="GO:0071266">
    <property type="term" value="P:'de novo' L-methionine biosynthetic process"/>
    <property type="evidence" value="ECO:0007669"/>
    <property type="project" value="UniProtKB-UniRule"/>
</dbReference>
<feature type="binding site" evidence="15">
    <location>
        <begin position="14"/>
        <end position="17"/>
    </location>
    <ligand>
        <name>NADP(+)</name>
        <dbReference type="ChEBI" id="CHEBI:58349"/>
    </ligand>
</feature>
<name>A8F183_RICM5</name>
<comment type="pathway">
    <text evidence="1 15">Amino-acid biosynthesis; L-methionine biosynthesis via de novo pathway; L-homoserine from L-aspartate: step 2/3.</text>
</comment>
<evidence type="ECO:0000256" key="15">
    <source>
        <dbReference type="HAMAP-Rule" id="MF_02121"/>
    </source>
</evidence>
<keyword evidence="8 15" id="KW-0791">Threonine biosynthesis</keyword>
<feature type="active site" description="Proton acceptor" evidence="15 16">
    <location>
        <position position="245"/>
    </location>
</feature>
<evidence type="ECO:0000256" key="3">
    <source>
        <dbReference type="ARBA" id="ARBA00005097"/>
    </source>
</evidence>
<dbReference type="NCBIfam" id="TIGR01296">
    <property type="entry name" value="asd_B"/>
    <property type="match status" value="1"/>
</dbReference>
<comment type="catalytic activity">
    <reaction evidence="14 15">
        <text>L-aspartate 4-semialdehyde + phosphate + NADP(+) = 4-phospho-L-aspartate + NADPH + H(+)</text>
        <dbReference type="Rhea" id="RHEA:24284"/>
        <dbReference type="ChEBI" id="CHEBI:15378"/>
        <dbReference type="ChEBI" id="CHEBI:43474"/>
        <dbReference type="ChEBI" id="CHEBI:57535"/>
        <dbReference type="ChEBI" id="CHEBI:57783"/>
        <dbReference type="ChEBI" id="CHEBI:58349"/>
        <dbReference type="ChEBI" id="CHEBI:537519"/>
        <dbReference type="EC" id="1.2.1.11"/>
    </reaction>
</comment>
<evidence type="ECO:0000256" key="12">
    <source>
        <dbReference type="ARBA" id="ARBA00023154"/>
    </source>
</evidence>
<feature type="binding site" evidence="15">
    <location>
        <begin position="42"/>
        <end position="43"/>
    </location>
    <ligand>
        <name>NADP(+)</name>
        <dbReference type="ChEBI" id="CHEBI:58349"/>
    </ligand>
</feature>
<dbReference type="NCBIfam" id="NF004224">
    <property type="entry name" value="PRK05671.1"/>
    <property type="match status" value="1"/>
</dbReference>
<evidence type="ECO:0000256" key="14">
    <source>
        <dbReference type="ARBA" id="ARBA00047891"/>
    </source>
</evidence>
<evidence type="ECO:0000259" key="17">
    <source>
        <dbReference type="SMART" id="SM00859"/>
    </source>
</evidence>
<dbReference type="CDD" id="cd18131">
    <property type="entry name" value="ASADH_C_bac_euk_like"/>
    <property type="match status" value="1"/>
</dbReference>
<evidence type="ECO:0000256" key="10">
    <source>
        <dbReference type="ARBA" id="ARBA00022915"/>
    </source>
</evidence>
<protein>
    <recommendedName>
        <fullName evidence="6 15">Aspartate-semialdehyde dehydrogenase</fullName>
        <shortName evidence="15">ASA dehydrogenase</shortName>
        <shortName evidence="15">ASADH</shortName>
        <ecNumber evidence="6 15">1.2.1.11</ecNumber>
    </recommendedName>
    <alternativeName>
        <fullName evidence="15">Aspartate-beta-semialdehyde dehydrogenase</fullName>
    </alternativeName>
</protein>
<evidence type="ECO:0000256" key="1">
    <source>
        <dbReference type="ARBA" id="ARBA00005021"/>
    </source>
</evidence>
<dbReference type="InterPro" id="IPR012280">
    <property type="entry name" value="Semialdhyde_DH_dimer_dom"/>
</dbReference>
<dbReference type="GO" id="GO:0019877">
    <property type="term" value="P:diaminopimelate biosynthetic process"/>
    <property type="evidence" value="ECO:0007669"/>
    <property type="project" value="UniProtKB-UniRule"/>
</dbReference>
<keyword evidence="13 15" id="KW-0486">Methionine biosynthesis</keyword>
<dbReference type="UniPathway" id="UPA00051">
    <property type="reaction ID" value="UER00464"/>
</dbReference>
<keyword evidence="19" id="KW-1185">Reference proteome</keyword>
<dbReference type="CDD" id="cd02316">
    <property type="entry name" value="VcASADH2_like_N"/>
    <property type="match status" value="1"/>
</dbReference>
<dbReference type="UniPathway" id="UPA00050">
    <property type="reaction ID" value="UER00463"/>
</dbReference>
<dbReference type="UniPathway" id="UPA00034">
    <property type="reaction ID" value="UER00016"/>
</dbReference>
<accession>A8F183</accession>
<feature type="binding site" evidence="15">
    <location>
        <position position="102"/>
    </location>
    <ligand>
        <name>phosphate</name>
        <dbReference type="ChEBI" id="CHEBI:43474"/>
    </ligand>
</feature>
<comment type="pathway">
    <text evidence="3 15">Amino-acid biosynthesis; L-threonine biosynthesis; L-threonine from L-aspartate: step 2/5.</text>
</comment>
<keyword evidence="10 15" id="KW-0220">Diaminopimelate biosynthesis</keyword>
<evidence type="ECO:0000256" key="13">
    <source>
        <dbReference type="ARBA" id="ARBA00023167"/>
    </source>
</evidence>
<evidence type="ECO:0000256" key="5">
    <source>
        <dbReference type="ARBA" id="ARBA00011738"/>
    </source>
</evidence>
<keyword evidence="9 15" id="KW-0521">NADP</keyword>
<dbReference type="InterPro" id="IPR036291">
    <property type="entry name" value="NAD(P)-bd_dom_sf"/>
</dbReference>
<keyword evidence="11 15" id="KW-0560">Oxidoreductase</keyword>
<dbReference type="GO" id="GO:0050661">
    <property type="term" value="F:NADP binding"/>
    <property type="evidence" value="ECO:0007669"/>
    <property type="project" value="UniProtKB-UniRule"/>
</dbReference>
<dbReference type="HAMAP" id="MF_02121">
    <property type="entry name" value="ASADH"/>
    <property type="match status" value="1"/>
</dbReference>
<dbReference type="EMBL" id="CP000683">
    <property type="protein sequence ID" value="ABV84669.1"/>
    <property type="molecule type" value="Genomic_DNA"/>
</dbReference>
<comment type="similarity">
    <text evidence="4 15">Belongs to the aspartate-semialdehyde dehydrogenase family.</text>
</comment>
<organism evidence="18 19">
    <name type="scientific">Rickettsia massiliae (strain Mtu5)</name>
    <dbReference type="NCBI Taxonomy" id="416276"/>
    <lineage>
        <taxon>Bacteria</taxon>
        <taxon>Pseudomonadati</taxon>
        <taxon>Pseudomonadota</taxon>
        <taxon>Alphaproteobacteria</taxon>
        <taxon>Rickettsiales</taxon>
        <taxon>Rickettsiaceae</taxon>
        <taxon>Rickettsieae</taxon>
        <taxon>Rickettsia</taxon>
        <taxon>spotted fever group</taxon>
    </lineage>
</organism>
<dbReference type="InterPro" id="IPR012080">
    <property type="entry name" value="Asp_semialdehyde_DH"/>
</dbReference>
<comment type="subunit">
    <text evidence="5 15">Homodimer.</text>
</comment>
<dbReference type="GO" id="GO:0004073">
    <property type="term" value="F:aspartate-semialdehyde dehydrogenase activity"/>
    <property type="evidence" value="ECO:0007669"/>
    <property type="project" value="UniProtKB-UniRule"/>
</dbReference>
<dbReference type="GO" id="GO:0051287">
    <property type="term" value="F:NAD binding"/>
    <property type="evidence" value="ECO:0007669"/>
    <property type="project" value="InterPro"/>
</dbReference>
<feature type="binding site" evidence="15">
    <location>
        <begin position="163"/>
        <end position="164"/>
    </location>
    <ligand>
        <name>NADP(+)</name>
        <dbReference type="ChEBI" id="CHEBI:58349"/>
    </ligand>
</feature>
<dbReference type="Gene3D" id="3.30.360.10">
    <property type="entry name" value="Dihydrodipicolinate Reductase, domain 2"/>
    <property type="match status" value="1"/>
</dbReference>
<dbReference type="PANTHER" id="PTHR46278">
    <property type="entry name" value="DEHYDROGENASE, PUTATIVE-RELATED"/>
    <property type="match status" value="1"/>
</dbReference>
<dbReference type="Proteomes" id="UP000001311">
    <property type="component" value="Chromosome"/>
</dbReference>
<dbReference type="PANTHER" id="PTHR46278:SF2">
    <property type="entry name" value="ASPARTATE-SEMIALDEHYDE DEHYDROGENASE"/>
    <property type="match status" value="1"/>
</dbReference>
<dbReference type="SMART" id="SM00859">
    <property type="entry name" value="Semialdhyde_dh"/>
    <property type="match status" value="1"/>
</dbReference>
<dbReference type="GO" id="GO:0009088">
    <property type="term" value="P:threonine biosynthetic process"/>
    <property type="evidence" value="ECO:0007669"/>
    <property type="project" value="UniProtKB-UniRule"/>
</dbReference>
<dbReference type="NCBIfam" id="NF011456">
    <property type="entry name" value="PRK14874.1"/>
    <property type="match status" value="1"/>
</dbReference>
<proteinExistence type="inferred from homology"/>
<evidence type="ECO:0000256" key="2">
    <source>
        <dbReference type="ARBA" id="ARBA00005076"/>
    </source>
</evidence>
<reference evidence="18 19" key="1">
    <citation type="journal article" date="2007" name="Genome Res.">
        <title>Lateral gene transfer between obligate intracellular bacteria: evidence from the Rickettsia massiliae genome.</title>
        <authorList>
            <person name="Blanc G."/>
            <person name="Ogata H."/>
            <person name="Robert C."/>
            <person name="Audic S."/>
            <person name="Claverie J.-M."/>
            <person name="Raoult D."/>
        </authorList>
    </citation>
    <scope>NUCLEOTIDE SEQUENCE [LARGE SCALE GENOMIC DNA]</scope>
    <source>
        <strain evidence="19">Mtu5</strain>
    </source>
</reference>
<evidence type="ECO:0000256" key="11">
    <source>
        <dbReference type="ARBA" id="ARBA00023002"/>
    </source>
</evidence>
<comment type="pathway">
    <text evidence="2 15">Amino-acid biosynthesis; L-lysine biosynthesis via DAP pathway; (S)-tetrahydrodipicolinate from L-aspartate: step 2/4.</text>
</comment>
<evidence type="ECO:0000256" key="16">
    <source>
        <dbReference type="PIRSR" id="PIRSR000148-1"/>
    </source>
</evidence>
<comment type="caution">
    <text evidence="15">Lacks conserved residue(s) required for the propagation of feature annotation.</text>
</comment>
<evidence type="ECO:0000256" key="9">
    <source>
        <dbReference type="ARBA" id="ARBA00022857"/>
    </source>
</evidence>